<dbReference type="Gramene" id="CDY65107">
    <property type="protein sequence ID" value="CDY65107"/>
    <property type="gene ID" value="GSBRNA2T00044179001"/>
</dbReference>
<gene>
    <name evidence="2" type="primary">BnaC02g46220D</name>
    <name evidence="2" type="ORF">GSBRNA2T00044179001</name>
</gene>
<proteinExistence type="predicted"/>
<dbReference type="EMBL" id="LK034659">
    <property type="protein sequence ID" value="CDY65107.1"/>
    <property type="molecule type" value="Genomic_DNA"/>
</dbReference>
<feature type="region of interest" description="Disordered" evidence="1">
    <location>
        <begin position="209"/>
        <end position="232"/>
    </location>
</feature>
<dbReference type="Proteomes" id="UP000028999">
    <property type="component" value="Unassembled WGS sequence"/>
</dbReference>
<dbReference type="PaxDb" id="3708-A0A078JI86"/>
<dbReference type="AlphaFoldDB" id="A0A078JI86"/>
<protein>
    <submittedName>
        <fullName evidence="2">BnaC02g46220D protein</fullName>
    </submittedName>
</protein>
<sequence>MDPEAFQRYPWGRVGFSSLLESIKVLTYERKKSYTLHGCVHVLLIWIFESVPGLGEKFGNRIEGADVPLLSWLGSRPSINFSDFCAQEKRNHGNYGKHNSRMWEVENNERGNILVAANEDTRFEDFVKIILEDYGVDFAENDLDLRYVLPKRNLQKQSNDTPPVKIGNDRQFHAFLGLCKVENVRVCVEFKVKKNVGERAVEDQKQPLERDDLLCEDEEDTDEEGDRFDYCDDSDGATSDDENFSTYGLPPSHVEESPGSCTNMIYARLLKTQERESPKSIDDLRSFKFANRRVKSRFACLLGTC</sequence>
<evidence type="ECO:0000313" key="3">
    <source>
        <dbReference type="Proteomes" id="UP000028999"/>
    </source>
</evidence>
<organism evidence="2 3">
    <name type="scientific">Brassica napus</name>
    <name type="common">Rape</name>
    <dbReference type="NCBI Taxonomy" id="3708"/>
    <lineage>
        <taxon>Eukaryota</taxon>
        <taxon>Viridiplantae</taxon>
        <taxon>Streptophyta</taxon>
        <taxon>Embryophyta</taxon>
        <taxon>Tracheophyta</taxon>
        <taxon>Spermatophyta</taxon>
        <taxon>Magnoliopsida</taxon>
        <taxon>eudicotyledons</taxon>
        <taxon>Gunneridae</taxon>
        <taxon>Pentapetalae</taxon>
        <taxon>rosids</taxon>
        <taxon>malvids</taxon>
        <taxon>Brassicales</taxon>
        <taxon>Brassicaceae</taxon>
        <taxon>Brassiceae</taxon>
        <taxon>Brassica</taxon>
    </lineage>
</organism>
<accession>A0A078JI86</accession>
<evidence type="ECO:0000256" key="1">
    <source>
        <dbReference type="SAM" id="MobiDB-lite"/>
    </source>
</evidence>
<name>A0A078JI86_BRANA</name>
<feature type="compositionally biased region" description="Acidic residues" evidence="1">
    <location>
        <begin position="214"/>
        <end position="232"/>
    </location>
</feature>
<keyword evidence="3" id="KW-1185">Reference proteome</keyword>
<reference evidence="2 3" key="1">
    <citation type="journal article" date="2014" name="Science">
        <title>Plant genetics. Early allopolyploid evolution in the post-Neolithic Brassica napus oilseed genome.</title>
        <authorList>
            <person name="Chalhoub B."/>
            <person name="Denoeud F."/>
            <person name="Liu S."/>
            <person name="Parkin I.A."/>
            <person name="Tang H."/>
            <person name="Wang X."/>
            <person name="Chiquet J."/>
            <person name="Belcram H."/>
            <person name="Tong C."/>
            <person name="Samans B."/>
            <person name="Correa M."/>
            <person name="Da Silva C."/>
            <person name="Just J."/>
            <person name="Falentin C."/>
            <person name="Koh C.S."/>
            <person name="Le Clainche I."/>
            <person name="Bernard M."/>
            <person name="Bento P."/>
            <person name="Noel B."/>
            <person name="Labadie K."/>
            <person name="Alberti A."/>
            <person name="Charles M."/>
            <person name="Arnaud D."/>
            <person name="Guo H."/>
            <person name="Daviaud C."/>
            <person name="Alamery S."/>
            <person name="Jabbari K."/>
            <person name="Zhao M."/>
            <person name="Edger P.P."/>
            <person name="Chelaifa H."/>
            <person name="Tack D."/>
            <person name="Lassalle G."/>
            <person name="Mestiri I."/>
            <person name="Schnel N."/>
            <person name="Le Paslier M.C."/>
            <person name="Fan G."/>
            <person name="Renault V."/>
            <person name="Bayer P.E."/>
            <person name="Golicz A.A."/>
            <person name="Manoli S."/>
            <person name="Lee T.H."/>
            <person name="Thi V.H."/>
            <person name="Chalabi S."/>
            <person name="Hu Q."/>
            <person name="Fan C."/>
            <person name="Tollenaere R."/>
            <person name="Lu Y."/>
            <person name="Battail C."/>
            <person name="Shen J."/>
            <person name="Sidebottom C.H."/>
            <person name="Wang X."/>
            <person name="Canaguier A."/>
            <person name="Chauveau A."/>
            <person name="Berard A."/>
            <person name="Deniot G."/>
            <person name="Guan M."/>
            <person name="Liu Z."/>
            <person name="Sun F."/>
            <person name="Lim Y.P."/>
            <person name="Lyons E."/>
            <person name="Town C.D."/>
            <person name="Bancroft I."/>
            <person name="Wang X."/>
            <person name="Meng J."/>
            <person name="Ma J."/>
            <person name="Pires J.C."/>
            <person name="King G.J."/>
            <person name="Brunel D."/>
            <person name="Delourme R."/>
            <person name="Renard M."/>
            <person name="Aury J.M."/>
            <person name="Adams K.L."/>
            <person name="Batley J."/>
            <person name="Snowdon R.J."/>
            <person name="Tost J."/>
            <person name="Edwards D."/>
            <person name="Zhou Y."/>
            <person name="Hua W."/>
            <person name="Sharpe A.G."/>
            <person name="Paterson A.H."/>
            <person name="Guan C."/>
            <person name="Wincker P."/>
        </authorList>
    </citation>
    <scope>NUCLEOTIDE SEQUENCE [LARGE SCALE GENOMIC DNA]</scope>
    <source>
        <strain evidence="3">cv. Darmor-bzh</strain>
    </source>
</reference>
<evidence type="ECO:0000313" key="2">
    <source>
        <dbReference type="EMBL" id="CDY65107.1"/>
    </source>
</evidence>